<proteinExistence type="predicted"/>
<name>A0A7R8WFL7_9CRUS</name>
<reference evidence="2" key="1">
    <citation type="submission" date="2020-11" db="EMBL/GenBank/DDBJ databases">
        <authorList>
            <person name="Tran Van P."/>
        </authorList>
    </citation>
    <scope>NUCLEOTIDE SEQUENCE</scope>
</reference>
<gene>
    <name evidence="2" type="ORF">CTOB1V02_LOCUS8594</name>
</gene>
<feature type="compositionally biased region" description="Low complexity" evidence="1">
    <location>
        <begin position="1"/>
        <end position="18"/>
    </location>
</feature>
<evidence type="ECO:0000313" key="2">
    <source>
        <dbReference type="EMBL" id="CAD7230738.1"/>
    </source>
</evidence>
<accession>A0A7R8WFL7</accession>
<dbReference type="AlphaFoldDB" id="A0A7R8WFL7"/>
<sequence>MVGNANNSANANNKSIASCDAKNRHPAPDIMDLVLAQEEEDTAAAMEVSKVEGASNSQANSILRDMGALLAESLEKFGDISEEEDAVDPEAEAVPEVEAVMVGNEKCSLLACNSPS</sequence>
<feature type="region of interest" description="Disordered" evidence="1">
    <location>
        <begin position="1"/>
        <end position="24"/>
    </location>
</feature>
<evidence type="ECO:0000256" key="1">
    <source>
        <dbReference type="SAM" id="MobiDB-lite"/>
    </source>
</evidence>
<protein>
    <submittedName>
        <fullName evidence="2">Uncharacterized protein</fullName>
    </submittedName>
</protein>
<dbReference type="EMBL" id="OB662921">
    <property type="protein sequence ID" value="CAD7230738.1"/>
    <property type="molecule type" value="Genomic_DNA"/>
</dbReference>
<organism evidence="2">
    <name type="scientific">Cyprideis torosa</name>
    <dbReference type="NCBI Taxonomy" id="163714"/>
    <lineage>
        <taxon>Eukaryota</taxon>
        <taxon>Metazoa</taxon>
        <taxon>Ecdysozoa</taxon>
        <taxon>Arthropoda</taxon>
        <taxon>Crustacea</taxon>
        <taxon>Oligostraca</taxon>
        <taxon>Ostracoda</taxon>
        <taxon>Podocopa</taxon>
        <taxon>Podocopida</taxon>
        <taxon>Cytherocopina</taxon>
        <taxon>Cytheroidea</taxon>
        <taxon>Cytherideidae</taxon>
        <taxon>Cyprideis</taxon>
    </lineage>
</organism>